<dbReference type="InterPro" id="IPR036514">
    <property type="entry name" value="SGNH_hydro_sf"/>
</dbReference>
<reference evidence="2" key="1">
    <citation type="submission" date="2022-12" db="EMBL/GenBank/DDBJ databases">
        <title>Reference genome sequencing for broad-spectrum identification of bacterial and archaeal isolates by mass spectrometry.</title>
        <authorList>
            <person name="Sekiguchi Y."/>
            <person name="Tourlousse D.M."/>
        </authorList>
    </citation>
    <scope>NUCLEOTIDE SEQUENCE</scope>
    <source>
        <strain evidence="2">10succ1</strain>
    </source>
</reference>
<dbReference type="EMBL" id="BSDY01000003">
    <property type="protein sequence ID" value="GLI55353.1"/>
    <property type="molecule type" value="Genomic_DNA"/>
</dbReference>
<keyword evidence="3" id="KW-1185">Reference proteome</keyword>
<dbReference type="InterPro" id="IPR051532">
    <property type="entry name" value="Ester_Hydrolysis_Enzymes"/>
</dbReference>
<name>A0A9W6LMD8_9FUSO</name>
<evidence type="ECO:0000313" key="2">
    <source>
        <dbReference type="EMBL" id="GLI55353.1"/>
    </source>
</evidence>
<feature type="domain" description="SGNH hydrolase-type esterase" evidence="1">
    <location>
        <begin position="17"/>
        <end position="154"/>
    </location>
</feature>
<proteinExistence type="predicted"/>
<organism evidence="2 3">
    <name type="scientific">Propionigenium maris DSM 9537</name>
    <dbReference type="NCBI Taxonomy" id="1123000"/>
    <lineage>
        <taxon>Bacteria</taxon>
        <taxon>Fusobacteriati</taxon>
        <taxon>Fusobacteriota</taxon>
        <taxon>Fusobacteriia</taxon>
        <taxon>Fusobacteriales</taxon>
        <taxon>Fusobacteriaceae</taxon>
        <taxon>Propionigenium</taxon>
    </lineage>
</organism>
<evidence type="ECO:0000313" key="3">
    <source>
        <dbReference type="Proteomes" id="UP001144471"/>
    </source>
</evidence>
<protein>
    <recommendedName>
        <fullName evidence="1">SGNH hydrolase-type esterase domain-containing protein</fullName>
    </recommendedName>
</protein>
<dbReference type="InterPro" id="IPR013830">
    <property type="entry name" value="SGNH_hydro"/>
</dbReference>
<dbReference type="GO" id="GO:0004622">
    <property type="term" value="F:phosphatidylcholine lysophospholipase activity"/>
    <property type="evidence" value="ECO:0007669"/>
    <property type="project" value="TreeGrafter"/>
</dbReference>
<dbReference type="PANTHER" id="PTHR30383:SF5">
    <property type="entry name" value="SGNH HYDROLASE-TYPE ESTERASE DOMAIN-CONTAINING PROTEIN"/>
    <property type="match status" value="1"/>
</dbReference>
<dbReference type="PANTHER" id="PTHR30383">
    <property type="entry name" value="THIOESTERASE 1/PROTEASE 1/LYSOPHOSPHOLIPASE L1"/>
    <property type="match status" value="1"/>
</dbReference>
<comment type="caution">
    <text evidence="2">The sequence shown here is derived from an EMBL/GenBank/DDBJ whole genome shotgun (WGS) entry which is preliminary data.</text>
</comment>
<dbReference type="RefSeq" id="WP_281833743.1">
    <property type="nucleotide sequence ID" value="NZ_BSDY01000003.1"/>
</dbReference>
<evidence type="ECO:0000259" key="1">
    <source>
        <dbReference type="Pfam" id="PF13472"/>
    </source>
</evidence>
<dbReference type="Proteomes" id="UP001144471">
    <property type="component" value="Unassembled WGS sequence"/>
</dbReference>
<dbReference type="SUPFAM" id="SSF52266">
    <property type="entry name" value="SGNH hydrolase"/>
    <property type="match status" value="1"/>
</dbReference>
<dbReference type="AlphaFoldDB" id="A0A9W6LMD8"/>
<accession>A0A9W6LMD8</accession>
<gene>
    <name evidence="2" type="ORF">PM10SUCC1_08670</name>
</gene>
<dbReference type="Pfam" id="PF13472">
    <property type="entry name" value="Lipase_GDSL_2"/>
    <property type="match status" value="1"/>
</dbReference>
<sequence>MKGTILLGDSITQWNPLKHDEILNLGIAGNTTEDILLRIKKVEGSRCQRVIFSAGINDILNKFSLEKSCELYSKIVEVLQRNFQEVSLLSVLPIEDRRRINMKVRRLNEHIQEIAAGSKVNYLDIHPLFCDEELNLKKEYSTDGIHLSSRGYDILNREISKLL</sequence>
<dbReference type="Gene3D" id="3.40.50.1110">
    <property type="entry name" value="SGNH hydrolase"/>
    <property type="match status" value="1"/>
</dbReference>